<dbReference type="PANTHER" id="PTHR42939:SF1">
    <property type="entry name" value="ABC TRANSPORTER ATP-BINDING PROTEIN ALBC-RELATED"/>
    <property type="match status" value="1"/>
</dbReference>
<gene>
    <name evidence="5" type="ORF">MFUM_2262</name>
</gene>
<dbReference type="EMBL" id="OX458932">
    <property type="protein sequence ID" value="CAI9086571.1"/>
    <property type="molecule type" value="Genomic_DNA"/>
</dbReference>
<dbReference type="Gene3D" id="3.40.50.300">
    <property type="entry name" value="P-loop containing nucleotide triphosphate hydrolases"/>
    <property type="match status" value="1"/>
</dbReference>
<dbReference type="CDD" id="cd03230">
    <property type="entry name" value="ABC_DR_subfamily_A"/>
    <property type="match status" value="1"/>
</dbReference>
<dbReference type="RefSeq" id="WP_009058215.1">
    <property type="nucleotide sequence ID" value="NZ_JAHXRZ010000001.1"/>
</dbReference>
<name>A0ABM9IG93_9BACT</name>
<protein>
    <submittedName>
        <fullName evidence="5">ABC transporter</fullName>
    </submittedName>
</protein>
<dbReference type="PANTHER" id="PTHR42939">
    <property type="entry name" value="ABC TRANSPORTER ATP-BINDING PROTEIN ALBC-RELATED"/>
    <property type="match status" value="1"/>
</dbReference>
<evidence type="ECO:0000259" key="4">
    <source>
        <dbReference type="PROSITE" id="PS50893"/>
    </source>
</evidence>
<keyword evidence="6" id="KW-1185">Reference proteome</keyword>
<dbReference type="PROSITE" id="PS50893">
    <property type="entry name" value="ABC_TRANSPORTER_2"/>
    <property type="match status" value="1"/>
</dbReference>
<evidence type="ECO:0000256" key="1">
    <source>
        <dbReference type="ARBA" id="ARBA00022448"/>
    </source>
</evidence>
<accession>A0ABM9IG93</accession>
<organism evidence="5 6">
    <name type="scientific">Candidatus Methylacidiphilum fumarolicum</name>
    <dbReference type="NCBI Taxonomy" id="591154"/>
    <lineage>
        <taxon>Bacteria</taxon>
        <taxon>Pseudomonadati</taxon>
        <taxon>Verrucomicrobiota</taxon>
        <taxon>Methylacidiphilae</taxon>
        <taxon>Methylacidiphilales</taxon>
        <taxon>Methylacidiphilaceae</taxon>
        <taxon>Methylacidiphilum (ex Ratnadevi et al. 2023)</taxon>
    </lineage>
</organism>
<proteinExistence type="predicted"/>
<feature type="domain" description="ABC transporter" evidence="4">
    <location>
        <begin position="2"/>
        <end position="227"/>
    </location>
</feature>
<keyword evidence="1" id="KW-0813">Transport</keyword>
<dbReference type="Pfam" id="PF00005">
    <property type="entry name" value="ABC_tran"/>
    <property type="match status" value="1"/>
</dbReference>
<evidence type="ECO:0000256" key="2">
    <source>
        <dbReference type="ARBA" id="ARBA00022741"/>
    </source>
</evidence>
<evidence type="ECO:0000256" key="3">
    <source>
        <dbReference type="ARBA" id="ARBA00022840"/>
    </source>
</evidence>
<keyword evidence="2" id="KW-0547">Nucleotide-binding</keyword>
<dbReference type="SUPFAM" id="SSF52540">
    <property type="entry name" value="P-loop containing nucleoside triphosphate hydrolases"/>
    <property type="match status" value="1"/>
</dbReference>
<dbReference type="InterPro" id="IPR003439">
    <property type="entry name" value="ABC_transporter-like_ATP-bd"/>
</dbReference>
<dbReference type="InterPro" id="IPR027417">
    <property type="entry name" value="P-loop_NTPase"/>
</dbReference>
<dbReference type="SMART" id="SM00382">
    <property type="entry name" value="AAA"/>
    <property type="match status" value="1"/>
</dbReference>
<dbReference type="Proteomes" id="UP001161497">
    <property type="component" value="Chromosome"/>
</dbReference>
<keyword evidence="3" id="KW-0067">ATP-binding</keyword>
<dbReference type="InterPro" id="IPR003593">
    <property type="entry name" value="AAA+_ATPase"/>
</dbReference>
<dbReference type="InterPro" id="IPR051782">
    <property type="entry name" value="ABC_Transporter_VariousFunc"/>
</dbReference>
<evidence type="ECO:0000313" key="5">
    <source>
        <dbReference type="EMBL" id="CAI9086571.1"/>
    </source>
</evidence>
<sequence length="240" mass="26990">MVEVEGLFKRFGRRIALKNVSFRLQEGTITALIGPNGSGKTTILKILCSLVRPDRGSIRLGGKDPRRDPEVRRLIGYMPQVYDFPEHRSPSELIRWLKEIRAQPASREEDLVRLFELAPEMKRSLGTLSWGTRAKVACTLALMFSSPILLLDEPTAGMDPIASTRLKDLLRMEREEGKTILLSSHSMADVAEVGDRLLLLERGNLVLEGNPKKIMETEKVPTLERAIAQILENRRHGQAS</sequence>
<reference evidence="5" key="1">
    <citation type="submission" date="2023-03" db="EMBL/GenBank/DDBJ databases">
        <authorList>
            <person name="Cremers G."/>
            <person name="Picone N."/>
        </authorList>
    </citation>
    <scope>NUCLEOTIDE SEQUENCE</scope>
    <source>
        <strain evidence="5">Sample_alias</strain>
    </source>
</reference>
<evidence type="ECO:0000313" key="6">
    <source>
        <dbReference type="Proteomes" id="UP001161497"/>
    </source>
</evidence>